<comment type="caution">
    <text evidence="2">The sequence shown here is derived from an EMBL/GenBank/DDBJ whole genome shotgun (WGS) entry which is preliminary data.</text>
</comment>
<dbReference type="GO" id="GO:0003677">
    <property type="term" value="F:DNA binding"/>
    <property type="evidence" value="ECO:0007669"/>
    <property type="project" value="UniProtKB-KW"/>
</dbReference>
<evidence type="ECO:0000313" key="3">
    <source>
        <dbReference type="Proteomes" id="UP000605201"/>
    </source>
</evidence>
<dbReference type="Proteomes" id="UP000605201">
    <property type="component" value="Unassembled WGS sequence"/>
</dbReference>
<dbReference type="InterPro" id="IPR010998">
    <property type="entry name" value="Integrase_recombinase_N"/>
</dbReference>
<proteinExistence type="predicted"/>
<dbReference type="Gene3D" id="1.10.150.130">
    <property type="match status" value="1"/>
</dbReference>
<dbReference type="EMBL" id="JACNIG010000214">
    <property type="protein sequence ID" value="MBC8432280.1"/>
    <property type="molecule type" value="Genomic_DNA"/>
</dbReference>
<gene>
    <name evidence="2" type="ORF">H8D96_10200</name>
</gene>
<evidence type="ECO:0000313" key="2">
    <source>
        <dbReference type="EMBL" id="MBC8432280.1"/>
    </source>
</evidence>
<accession>A0A8J6NZ84</accession>
<evidence type="ECO:0000256" key="1">
    <source>
        <dbReference type="ARBA" id="ARBA00023125"/>
    </source>
</evidence>
<name>A0A8J6NZ84_9BACT</name>
<organism evidence="2 3">
    <name type="scientific">Candidatus Desulfatibia vada</name>
    <dbReference type="NCBI Taxonomy" id="2841696"/>
    <lineage>
        <taxon>Bacteria</taxon>
        <taxon>Pseudomonadati</taxon>
        <taxon>Thermodesulfobacteriota</taxon>
        <taxon>Desulfobacteria</taxon>
        <taxon>Desulfobacterales</taxon>
        <taxon>Desulfobacterales incertae sedis</taxon>
        <taxon>Candidatus Desulfatibia</taxon>
    </lineage>
</organism>
<keyword evidence="1" id="KW-0238">DNA-binding</keyword>
<protein>
    <submittedName>
        <fullName evidence="2">Recombinase</fullName>
    </submittedName>
</protein>
<reference evidence="2 3" key="1">
    <citation type="submission" date="2020-08" db="EMBL/GenBank/DDBJ databases">
        <title>Bridging the membrane lipid divide: bacteria of the FCB group superphylum have the potential to synthesize archaeal ether lipids.</title>
        <authorList>
            <person name="Villanueva L."/>
            <person name="Von Meijenfeldt F.A.B."/>
            <person name="Westbye A.B."/>
            <person name="Yadav S."/>
            <person name="Hopmans E.C."/>
            <person name="Dutilh B.E."/>
            <person name="Sinninghe Damste J.S."/>
        </authorList>
    </citation>
    <scope>NUCLEOTIDE SEQUENCE [LARGE SCALE GENOMIC DNA]</scope>
    <source>
        <strain evidence="2">NIOZ-UU17</strain>
    </source>
</reference>
<sequence>MDEYEIYEIECKKIKKENRKLLNSFRKYLSSKKLSKKTVDKHVSNIDFYINEFLLYEEPSKAKEGVNKLDYFLGCWFIRKAMWASVTSIKENITSLKHFYTYMHTIGEIDFEELNAMKEEIKESKDEWLETIRKYDDPDTDFEDIW</sequence>
<dbReference type="AlphaFoldDB" id="A0A8J6NZ84"/>